<dbReference type="AlphaFoldDB" id="A0A095Z434"/>
<name>A0A095Z434_9FIRM</name>
<dbReference type="OrthoDB" id="9794275at2"/>
<dbReference type="Proteomes" id="UP000029579">
    <property type="component" value="Unassembled WGS sequence"/>
</dbReference>
<proteinExistence type="predicted"/>
<dbReference type="InterPro" id="IPR010375">
    <property type="entry name" value="CdAMP_rec"/>
</dbReference>
<evidence type="ECO:0000313" key="1">
    <source>
        <dbReference type="EMBL" id="KGF03229.1"/>
    </source>
</evidence>
<evidence type="ECO:0008006" key="3">
    <source>
        <dbReference type="Google" id="ProtNLM"/>
    </source>
</evidence>
<comment type="caution">
    <text evidence="1">The sequence shown here is derived from an EMBL/GenBank/DDBJ whole genome shotgun (WGS) entry which is preliminary data.</text>
</comment>
<dbReference type="Gene3D" id="3.30.70.120">
    <property type="match status" value="1"/>
</dbReference>
<dbReference type="PANTHER" id="PTHR38456:SF1">
    <property type="entry name" value="CYCLIC DI-AMP RECEPTOR A"/>
    <property type="match status" value="1"/>
</dbReference>
<organism evidence="1 2">
    <name type="scientific">Anaerococcus lactolyticus S7-1-13</name>
    <dbReference type="NCBI Taxonomy" id="1284686"/>
    <lineage>
        <taxon>Bacteria</taxon>
        <taxon>Bacillati</taxon>
        <taxon>Bacillota</taxon>
        <taxon>Tissierellia</taxon>
        <taxon>Tissierellales</taxon>
        <taxon>Peptoniphilaceae</taxon>
        <taxon>Anaerococcus</taxon>
    </lineage>
</organism>
<dbReference type="RefSeq" id="WP_004828850.1">
    <property type="nucleotide sequence ID" value="NZ_JRMW01000041.1"/>
</dbReference>
<sequence>MKLLVAIVQDADVNFLIDALTEEGYRITKLSTSGGFLKKGNTTLLIGVEEAKLDDALALIEKNCKKRNTTTTIINPTGESSLISSTVPIEISVGGATIFIIDVERYIQL</sequence>
<dbReference type="PANTHER" id="PTHR38456">
    <property type="entry name" value="CYCLIC DI-AMP RECEPTOR A"/>
    <property type="match status" value="1"/>
</dbReference>
<gene>
    <name evidence="1" type="ORF">HMPREF1630_08090</name>
</gene>
<dbReference type="SUPFAM" id="SSF54913">
    <property type="entry name" value="GlnB-like"/>
    <property type="match status" value="1"/>
</dbReference>
<dbReference type="InterPro" id="IPR015867">
    <property type="entry name" value="N-reg_PII/ATP_PRibTrfase_C"/>
</dbReference>
<evidence type="ECO:0000313" key="2">
    <source>
        <dbReference type="Proteomes" id="UP000029579"/>
    </source>
</evidence>
<reference evidence="1 2" key="1">
    <citation type="submission" date="2014-07" db="EMBL/GenBank/DDBJ databases">
        <authorList>
            <person name="McCorrison J."/>
            <person name="Sanka R."/>
            <person name="Torralba M."/>
            <person name="Gillis M."/>
            <person name="Haft D.H."/>
            <person name="Methe B."/>
            <person name="Sutton G."/>
            <person name="Nelson K.E."/>
        </authorList>
    </citation>
    <scope>NUCLEOTIDE SEQUENCE [LARGE SCALE GENOMIC DNA]</scope>
    <source>
        <strain evidence="1 2">S7-1-13</strain>
    </source>
</reference>
<dbReference type="eggNOG" id="COG3870">
    <property type="taxonomic scope" value="Bacteria"/>
</dbReference>
<protein>
    <recommendedName>
        <fullName evidence="3">Protein from nitrogen regulatory protein P-II</fullName>
    </recommendedName>
</protein>
<dbReference type="Pfam" id="PF06153">
    <property type="entry name" value="CdAMP_rec"/>
    <property type="match status" value="1"/>
</dbReference>
<dbReference type="EMBL" id="JRMW01000041">
    <property type="protein sequence ID" value="KGF03229.1"/>
    <property type="molecule type" value="Genomic_DNA"/>
</dbReference>
<dbReference type="InterPro" id="IPR011322">
    <property type="entry name" value="N-reg_PII-like_a/b"/>
</dbReference>
<accession>A0A095Z434</accession>